<evidence type="ECO:0000313" key="2">
    <source>
        <dbReference type="EMBL" id="GBO10898.1"/>
    </source>
</evidence>
<organism evidence="2 3">
    <name type="scientific">Araneus ventricosus</name>
    <name type="common">Orbweaver spider</name>
    <name type="synonym">Epeira ventricosa</name>
    <dbReference type="NCBI Taxonomy" id="182803"/>
    <lineage>
        <taxon>Eukaryota</taxon>
        <taxon>Metazoa</taxon>
        <taxon>Ecdysozoa</taxon>
        <taxon>Arthropoda</taxon>
        <taxon>Chelicerata</taxon>
        <taxon>Arachnida</taxon>
        <taxon>Araneae</taxon>
        <taxon>Araneomorphae</taxon>
        <taxon>Entelegynae</taxon>
        <taxon>Araneoidea</taxon>
        <taxon>Araneidae</taxon>
        <taxon>Araneus</taxon>
    </lineage>
</organism>
<keyword evidence="3" id="KW-1185">Reference proteome</keyword>
<feature type="compositionally biased region" description="Polar residues" evidence="1">
    <location>
        <begin position="46"/>
        <end position="61"/>
    </location>
</feature>
<proteinExistence type="predicted"/>
<name>A0A4Y2UDJ6_ARAVE</name>
<feature type="region of interest" description="Disordered" evidence="1">
    <location>
        <begin position="20"/>
        <end position="67"/>
    </location>
</feature>
<dbReference type="AlphaFoldDB" id="A0A4Y2UDJ6"/>
<evidence type="ECO:0000313" key="3">
    <source>
        <dbReference type="Proteomes" id="UP000499080"/>
    </source>
</evidence>
<dbReference type="EMBL" id="BGPR01035871">
    <property type="protein sequence ID" value="GBO10898.1"/>
    <property type="molecule type" value="Genomic_DNA"/>
</dbReference>
<reference evidence="2 3" key="1">
    <citation type="journal article" date="2019" name="Sci. Rep.">
        <title>Orb-weaving spider Araneus ventricosus genome elucidates the spidroin gene catalogue.</title>
        <authorList>
            <person name="Kono N."/>
            <person name="Nakamura H."/>
            <person name="Ohtoshi R."/>
            <person name="Moran D.A.P."/>
            <person name="Shinohara A."/>
            <person name="Yoshida Y."/>
            <person name="Fujiwara M."/>
            <person name="Mori M."/>
            <person name="Tomita M."/>
            <person name="Arakawa K."/>
        </authorList>
    </citation>
    <scope>NUCLEOTIDE SEQUENCE [LARGE SCALE GENOMIC DNA]</scope>
</reference>
<comment type="caution">
    <text evidence="2">The sequence shown here is derived from an EMBL/GenBank/DDBJ whole genome shotgun (WGS) entry which is preliminary data.</text>
</comment>
<gene>
    <name evidence="2" type="ORF">AVEN_119490_1</name>
</gene>
<sequence>MLEGSSVRCPGKYCDRQKLQPREFDEYTNLGPPSPRRDRGGLVVRSQPQLQSQSAQDSNPESTKDPPRLWALCTINMTWVKRLPTDVVRCGSSDRVVPAQVPSSSSDRGSKL</sequence>
<evidence type="ECO:0000256" key="1">
    <source>
        <dbReference type="SAM" id="MobiDB-lite"/>
    </source>
</evidence>
<feature type="region of interest" description="Disordered" evidence="1">
    <location>
        <begin position="91"/>
        <end position="112"/>
    </location>
</feature>
<feature type="compositionally biased region" description="Polar residues" evidence="1">
    <location>
        <begin position="101"/>
        <end position="112"/>
    </location>
</feature>
<protein>
    <submittedName>
        <fullName evidence="2">Uncharacterized protein</fullName>
    </submittedName>
</protein>
<dbReference type="Proteomes" id="UP000499080">
    <property type="component" value="Unassembled WGS sequence"/>
</dbReference>
<accession>A0A4Y2UDJ6</accession>